<evidence type="ECO:0000313" key="1">
    <source>
        <dbReference type="EMBL" id="PPV13019.1"/>
    </source>
</evidence>
<organism evidence="1 2">
    <name type="scientific">Clostridium butyricum</name>
    <dbReference type="NCBI Taxonomy" id="1492"/>
    <lineage>
        <taxon>Bacteria</taxon>
        <taxon>Bacillati</taxon>
        <taxon>Bacillota</taxon>
        <taxon>Clostridia</taxon>
        <taxon>Eubacteriales</taxon>
        <taxon>Clostridiaceae</taxon>
        <taxon>Clostridium</taxon>
    </lineage>
</organism>
<dbReference type="RefSeq" id="WP_043662545.1">
    <property type="nucleotide sequence ID" value="NZ_JADNPC010000001.1"/>
</dbReference>
<gene>
    <name evidence="1" type="ORF">AWN73_04475</name>
</gene>
<accession>A0A2S7F7I1</accession>
<dbReference type="EMBL" id="LRDH01000129">
    <property type="protein sequence ID" value="PPV13019.1"/>
    <property type="molecule type" value="Genomic_DNA"/>
</dbReference>
<reference evidence="1 2" key="1">
    <citation type="submission" date="2016-01" db="EMBL/GenBank/DDBJ databases">
        <title>Characterization of the Clostridium difficile lineages that are prevalent in Hong Kong and China.</title>
        <authorList>
            <person name="Kwok J.S.-L."/>
            <person name="Lam W.-Y."/>
            <person name="Ip M."/>
            <person name="Chan T.-F."/>
            <person name="Hawkey P.M."/>
            <person name="Tsui S.K.-W."/>
        </authorList>
    </citation>
    <scope>NUCLEOTIDE SEQUENCE [LARGE SCALE GENOMIC DNA]</scope>
    <source>
        <strain evidence="1 2">300064</strain>
    </source>
</reference>
<name>A0A2S7F7I1_CLOBU</name>
<protein>
    <submittedName>
        <fullName evidence="1">Uncharacterized protein</fullName>
    </submittedName>
</protein>
<proteinExistence type="predicted"/>
<dbReference type="Proteomes" id="UP000238081">
    <property type="component" value="Unassembled WGS sequence"/>
</dbReference>
<evidence type="ECO:0000313" key="2">
    <source>
        <dbReference type="Proteomes" id="UP000238081"/>
    </source>
</evidence>
<sequence length="159" mass="18321">MKQKIILILLILLTSISIVGYLSKNRQKTTNSFVDTTINELVYEETLSPNKKYVQSEKDIVNYTIQIHQNKNNDIIVNADSNSDFFNKIQYILEYDKPISKTDVMIQWTTLMGNTEPTKENQLVNANISISSDGNIFNERKINFISNEVKLIIDTLNKN</sequence>
<dbReference type="AlphaFoldDB" id="A0A2S7F7I1"/>
<comment type="caution">
    <text evidence="1">The sequence shown here is derived from an EMBL/GenBank/DDBJ whole genome shotgun (WGS) entry which is preliminary data.</text>
</comment>